<sequence>MEDLPRYVPEKPMYGLRTSEGGEPIRGSDLRYIEDSSKRDDAAEVLNVYLDQQREQRTEPHIYLNMLFTDSAFQDRGLGNTMMEWGNELADSLMVASWVEASEHGQKLYLKAGYEAGQSVLVKNKSWTVEWLPMRRPAKQLKHVDIK</sequence>
<dbReference type="VEuPathDB" id="FungiDB:AB675_8047"/>
<dbReference type="PANTHER" id="PTHR42791:SF14">
    <property type="entry name" value="N-ACETYLTRANSFERASE DOMAIN-CONTAINING PROTEIN"/>
    <property type="match status" value="1"/>
</dbReference>
<dbReference type="GeneID" id="28740343"/>
<organism evidence="2 3">
    <name type="scientific">Cyphellophora attinorum</name>
    <dbReference type="NCBI Taxonomy" id="1664694"/>
    <lineage>
        <taxon>Eukaryota</taxon>
        <taxon>Fungi</taxon>
        <taxon>Dikarya</taxon>
        <taxon>Ascomycota</taxon>
        <taxon>Pezizomycotina</taxon>
        <taxon>Eurotiomycetes</taxon>
        <taxon>Chaetothyriomycetidae</taxon>
        <taxon>Chaetothyriales</taxon>
        <taxon>Cyphellophoraceae</taxon>
        <taxon>Cyphellophora</taxon>
    </lineage>
</organism>
<protein>
    <recommendedName>
        <fullName evidence="1">N-acetyltransferase domain-containing protein</fullName>
    </recommendedName>
</protein>
<dbReference type="SUPFAM" id="SSF55729">
    <property type="entry name" value="Acyl-CoA N-acyltransferases (Nat)"/>
    <property type="match status" value="1"/>
</dbReference>
<evidence type="ECO:0000313" key="3">
    <source>
        <dbReference type="Proteomes" id="UP000038010"/>
    </source>
</evidence>
<keyword evidence="3" id="KW-1185">Reference proteome</keyword>
<comment type="caution">
    <text evidence="2">The sequence shown here is derived from an EMBL/GenBank/DDBJ whole genome shotgun (WGS) entry which is preliminary data.</text>
</comment>
<dbReference type="PANTHER" id="PTHR42791">
    <property type="entry name" value="GNAT FAMILY ACETYLTRANSFERASE"/>
    <property type="match status" value="1"/>
</dbReference>
<dbReference type="Proteomes" id="UP000038010">
    <property type="component" value="Unassembled WGS sequence"/>
</dbReference>
<evidence type="ECO:0000313" key="2">
    <source>
        <dbReference type="EMBL" id="KPI41334.1"/>
    </source>
</evidence>
<dbReference type="InterPro" id="IPR000182">
    <property type="entry name" value="GNAT_dom"/>
</dbReference>
<dbReference type="PROSITE" id="PS51186">
    <property type="entry name" value="GNAT"/>
    <property type="match status" value="1"/>
</dbReference>
<feature type="domain" description="N-acetyltransferase" evidence="1">
    <location>
        <begin position="1"/>
        <end position="139"/>
    </location>
</feature>
<dbReference type="EMBL" id="LFJN01000010">
    <property type="protein sequence ID" value="KPI41334.1"/>
    <property type="molecule type" value="Genomic_DNA"/>
</dbReference>
<dbReference type="Gene3D" id="3.40.630.30">
    <property type="match status" value="1"/>
</dbReference>
<dbReference type="RefSeq" id="XP_018001297.1">
    <property type="nucleotide sequence ID" value="XM_018148463.1"/>
</dbReference>
<proteinExistence type="predicted"/>
<dbReference type="GO" id="GO:0016747">
    <property type="term" value="F:acyltransferase activity, transferring groups other than amino-acyl groups"/>
    <property type="evidence" value="ECO:0007669"/>
    <property type="project" value="InterPro"/>
</dbReference>
<dbReference type="OrthoDB" id="410198at2759"/>
<dbReference type="Pfam" id="PF13673">
    <property type="entry name" value="Acetyltransf_10"/>
    <property type="match status" value="1"/>
</dbReference>
<accession>A0A0N1HAZ8</accession>
<evidence type="ECO:0000259" key="1">
    <source>
        <dbReference type="PROSITE" id="PS51186"/>
    </source>
</evidence>
<dbReference type="InterPro" id="IPR052523">
    <property type="entry name" value="Trichothecene_AcTrans"/>
</dbReference>
<dbReference type="AlphaFoldDB" id="A0A0N1HAZ8"/>
<name>A0A0N1HAZ8_9EURO</name>
<reference evidence="2 3" key="1">
    <citation type="submission" date="2015-06" db="EMBL/GenBank/DDBJ databases">
        <title>Draft genome of the ant-associated black yeast Phialophora attae CBS 131958.</title>
        <authorList>
            <person name="Moreno L.F."/>
            <person name="Stielow B.J."/>
            <person name="de Hoog S."/>
            <person name="Vicente V.A."/>
            <person name="Weiss V.A."/>
            <person name="de Vries M."/>
            <person name="Cruz L.M."/>
            <person name="Souza E.M."/>
        </authorList>
    </citation>
    <scope>NUCLEOTIDE SEQUENCE [LARGE SCALE GENOMIC DNA]</scope>
    <source>
        <strain evidence="2 3">CBS 131958</strain>
    </source>
</reference>
<gene>
    <name evidence="2" type="ORF">AB675_8047</name>
</gene>
<dbReference type="InterPro" id="IPR016181">
    <property type="entry name" value="Acyl_CoA_acyltransferase"/>
</dbReference>